<dbReference type="OrthoDB" id="6400719at2"/>
<evidence type="ECO:0000313" key="2">
    <source>
        <dbReference type="EMBL" id="PWK20783.1"/>
    </source>
</evidence>
<dbReference type="RefSeq" id="WP_109681041.1">
    <property type="nucleotide sequence ID" value="NZ_QGGP01000001.1"/>
</dbReference>
<accession>A0A316DW21</accession>
<protein>
    <submittedName>
        <fullName evidence="2">Putative membrane protein</fullName>
    </submittedName>
</protein>
<proteinExistence type="predicted"/>
<dbReference type="Proteomes" id="UP000245430">
    <property type="component" value="Unassembled WGS sequence"/>
</dbReference>
<reference evidence="2 3" key="1">
    <citation type="submission" date="2018-05" db="EMBL/GenBank/DDBJ databases">
        <title>Genomic Encyclopedia of Archaeal and Bacterial Type Strains, Phase II (KMG-II): from individual species to whole genera.</title>
        <authorList>
            <person name="Goeker M."/>
        </authorList>
    </citation>
    <scope>NUCLEOTIDE SEQUENCE [LARGE SCALE GENOMIC DNA]</scope>
    <source>
        <strain evidence="2 3">DSM 22637</strain>
    </source>
</reference>
<keyword evidence="1" id="KW-0812">Transmembrane</keyword>
<name>A0A316DW21_9FLAO</name>
<keyword evidence="1" id="KW-0472">Membrane</keyword>
<dbReference type="AlphaFoldDB" id="A0A316DW21"/>
<sequence>MSEEEKSFGDEAKEKAQEFSKDAKEVLSDGKNVAIIAHITLIGWIIALIMNNNNKSEYASFYIRQVLGIMLFFLVLSFIPVIGWFVNIGILILWIISLVGSLSGEMKPIPLLGNQFQEWFKFL</sequence>
<organism evidence="2 3">
    <name type="scientific">Xanthomarina spongicola</name>
    <dbReference type="NCBI Taxonomy" id="570520"/>
    <lineage>
        <taxon>Bacteria</taxon>
        <taxon>Pseudomonadati</taxon>
        <taxon>Bacteroidota</taxon>
        <taxon>Flavobacteriia</taxon>
        <taxon>Flavobacteriales</taxon>
        <taxon>Flavobacteriaceae</taxon>
        <taxon>Xanthomarina</taxon>
    </lineage>
</organism>
<evidence type="ECO:0000313" key="3">
    <source>
        <dbReference type="Proteomes" id="UP000245430"/>
    </source>
</evidence>
<evidence type="ECO:0000256" key="1">
    <source>
        <dbReference type="SAM" id="Phobius"/>
    </source>
</evidence>
<comment type="caution">
    <text evidence="2">The sequence shown here is derived from an EMBL/GenBank/DDBJ whole genome shotgun (WGS) entry which is preliminary data.</text>
</comment>
<gene>
    <name evidence="2" type="ORF">LX78_00486</name>
</gene>
<feature type="transmembrane region" description="Helical" evidence="1">
    <location>
        <begin position="71"/>
        <end position="96"/>
    </location>
</feature>
<keyword evidence="1" id="KW-1133">Transmembrane helix</keyword>
<feature type="transmembrane region" description="Helical" evidence="1">
    <location>
        <begin position="33"/>
        <end position="50"/>
    </location>
</feature>
<keyword evidence="3" id="KW-1185">Reference proteome</keyword>
<dbReference type="EMBL" id="QGGP01000001">
    <property type="protein sequence ID" value="PWK20783.1"/>
    <property type="molecule type" value="Genomic_DNA"/>
</dbReference>